<accession>A0A8J5ZWH2</accession>
<reference evidence="1" key="1">
    <citation type="journal article" date="2021" name="Evol. Appl.">
        <title>The genome of the Pyrenean desman and the effects of bottlenecks and inbreeding on the genomic landscape of an endangered species.</title>
        <authorList>
            <person name="Escoda L."/>
            <person name="Castresana J."/>
        </authorList>
    </citation>
    <scope>NUCLEOTIDE SEQUENCE</scope>
    <source>
        <strain evidence="1">IBE-C5619</strain>
    </source>
</reference>
<dbReference type="Proteomes" id="UP000700334">
    <property type="component" value="Unassembled WGS sequence"/>
</dbReference>
<evidence type="ECO:0000313" key="2">
    <source>
        <dbReference type="Proteomes" id="UP000700334"/>
    </source>
</evidence>
<comment type="caution">
    <text evidence="1">The sequence shown here is derived from an EMBL/GenBank/DDBJ whole genome shotgun (WGS) entry which is preliminary data.</text>
</comment>
<protein>
    <submittedName>
        <fullName evidence="1">Uncharacterized protein</fullName>
    </submittedName>
</protein>
<dbReference type="EMBL" id="JAGFMF010011861">
    <property type="protein sequence ID" value="KAG8510914.1"/>
    <property type="molecule type" value="Genomic_DNA"/>
</dbReference>
<sequence length="77" mass="8499">EGCGVHLSERSYKTDGRILKGKRAVSREDSQRSAAHFTVILNGAKDVEVVLEIFVAVMEVVFMGTMGLVNEETKMVQ</sequence>
<feature type="non-terminal residue" evidence="1">
    <location>
        <position position="77"/>
    </location>
</feature>
<feature type="non-terminal residue" evidence="1">
    <location>
        <position position="1"/>
    </location>
</feature>
<evidence type="ECO:0000313" key="1">
    <source>
        <dbReference type="EMBL" id="KAG8510914.1"/>
    </source>
</evidence>
<name>A0A8J5ZWH2_GALPY</name>
<keyword evidence="2" id="KW-1185">Reference proteome</keyword>
<dbReference type="AlphaFoldDB" id="A0A8J5ZWH2"/>
<organism evidence="1 2">
    <name type="scientific">Galemys pyrenaicus</name>
    <name type="common">Iberian desman</name>
    <name type="synonym">Pyrenean desman</name>
    <dbReference type="NCBI Taxonomy" id="202257"/>
    <lineage>
        <taxon>Eukaryota</taxon>
        <taxon>Metazoa</taxon>
        <taxon>Chordata</taxon>
        <taxon>Craniata</taxon>
        <taxon>Vertebrata</taxon>
        <taxon>Euteleostomi</taxon>
        <taxon>Mammalia</taxon>
        <taxon>Eutheria</taxon>
        <taxon>Laurasiatheria</taxon>
        <taxon>Eulipotyphla</taxon>
        <taxon>Talpidae</taxon>
        <taxon>Galemys</taxon>
    </lineage>
</organism>
<gene>
    <name evidence="1" type="ORF">J0S82_010599</name>
</gene>
<proteinExistence type="predicted"/>